<protein>
    <submittedName>
        <fullName evidence="5">MFS transporter, FHS family, Na+ dependent glucose transporter 1</fullName>
    </submittedName>
</protein>
<feature type="transmembrane region" description="Helical" evidence="4">
    <location>
        <begin position="171"/>
        <end position="190"/>
    </location>
</feature>
<keyword evidence="5" id="KW-0762">Sugar transport</keyword>
<dbReference type="SUPFAM" id="SSF103473">
    <property type="entry name" value="MFS general substrate transporter"/>
    <property type="match status" value="1"/>
</dbReference>
<evidence type="ECO:0000256" key="1">
    <source>
        <dbReference type="ARBA" id="ARBA00022692"/>
    </source>
</evidence>
<feature type="transmembrane region" description="Helical" evidence="4">
    <location>
        <begin position="80"/>
        <end position="101"/>
    </location>
</feature>
<dbReference type="InterPro" id="IPR011701">
    <property type="entry name" value="MFS"/>
</dbReference>
<keyword evidence="6" id="KW-1185">Reference proteome</keyword>
<feature type="transmembrane region" description="Helical" evidence="4">
    <location>
        <begin position="419"/>
        <end position="442"/>
    </location>
</feature>
<accession>A0A8B6HM02</accession>
<keyword evidence="1 4" id="KW-0812">Transmembrane</keyword>
<evidence type="ECO:0000313" key="5">
    <source>
        <dbReference type="EMBL" id="VDI80798.1"/>
    </source>
</evidence>
<dbReference type="EMBL" id="UYJE01010205">
    <property type="protein sequence ID" value="VDI80798.1"/>
    <property type="molecule type" value="Genomic_DNA"/>
</dbReference>
<feature type="transmembrane region" description="Helical" evidence="4">
    <location>
        <begin position="286"/>
        <end position="306"/>
    </location>
</feature>
<evidence type="ECO:0000256" key="3">
    <source>
        <dbReference type="ARBA" id="ARBA00023136"/>
    </source>
</evidence>
<sequence>MDDKTGSKRKVIDEHNGSRIQPREKVSFFDRLKKDVVFRHKVSLSVALFSLFACLGWNVSQLGPALLDLQIITKTRLDEASYFLTAFSLGFLVAVAVAGWIFKKINRIIVLFVSTILIAIVTVVTPWCRHFGLMIVVFVVRGLAHGVADAGGNINILKIWGTESGPYMQTLHFSFAIGAVISPLAMAPFLNSQIPQDDSKTTQKECLQNSTMNSTNNFNSSADIFMNVDCYRQDTIYKDSNIHGAFVISAGITLLSGLLFSYFLCHKTNSNVEQTHTIRLSSNLPKSIRLTTIGIICITFFCVQVLEKSIVFYLTAFTVEHFAWPKALGSYATSAFWASHAFGRFTAIGITKRFRIRYIFGLYILMHCVCSVCLLITNLMKFEIGIWIFIPIAGLCQSILFPSLMCWTEQDFFKVSGKMVSLFMLTGSGGSMLTPIFLGYLIDLYSPMWFSYGVLIFSICLIVIYIVLFILARRIESHGKENELFITVS</sequence>
<dbReference type="GO" id="GO:0022857">
    <property type="term" value="F:transmembrane transporter activity"/>
    <property type="evidence" value="ECO:0007669"/>
    <property type="project" value="InterPro"/>
</dbReference>
<comment type="caution">
    <text evidence="5">The sequence shown here is derived from an EMBL/GenBank/DDBJ whole genome shotgun (WGS) entry which is preliminary data.</text>
</comment>
<feature type="transmembrane region" description="Helical" evidence="4">
    <location>
        <begin position="448"/>
        <end position="472"/>
    </location>
</feature>
<evidence type="ECO:0000313" key="6">
    <source>
        <dbReference type="Proteomes" id="UP000596742"/>
    </source>
</evidence>
<dbReference type="AlphaFoldDB" id="A0A8B6HM02"/>
<keyword evidence="5" id="KW-0813">Transport</keyword>
<organism evidence="5 6">
    <name type="scientific">Mytilus galloprovincialis</name>
    <name type="common">Mediterranean mussel</name>
    <dbReference type="NCBI Taxonomy" id="29158"/>
    <lineage>
        <taxon>Eukaryota</taxon>
        <taxon>Metazoa</taxon>
        <taxon>Spiralia</taxon>
        <taxon>Lophotrochozoa</taxon>
        <taxon>Mollusca</taxon>
        <taxon>Bivalvia</taxon>
        <taxon>Autobranchia</taxon>
        <taxon>Pteriomorphia</taxon>
        <taxon>Mytilida</taxon>
        <taxon>Mytiloidea</taxon>
        <taxon>Mytilidae</taxon>
        <taxon>Mytilinae</taxon>
        <taxon>Mytilus</taxon>
    </lineage>
</organism>
<dbReference type="Proteomes" id="UP000596742">
    <property type="component" value="Unassembled WGS sequence"/>
</dbReference>
<dbReference type="PANTHER" id="PTHR23121:SF9">
    <property type="entry name" value="SODIUM-DEPENDENT GLUCOSE TRANSPORTER 1"/>
    <property type="match status" value="1"/>
</dbReference>
<feature type="transmembrane region" description="Helical" evidence="4">
    <location>
        <begin position="386"/>
        <end position="407"/>
    </location>
</feature>
<proteinExistence type="predicted"/>
<feature type="transmembrane region" description="Helical" evidence="4">
    <location>
        <begin position="358"/>
        <end position="380"/>
    </location>
</feature>
<feature type="transmembrane region" description="Helical" evidence="4">
    <location>
        <begin position="242"/>
        <end position="265"/>
    </location>
</feature>
<evidence type="ECO:0000256" key="4">
    <source>
        <dbReference type="SAM" id="Phobius"/>
    </source>
</evidence>
<evidence type="ECO:0000256" key="2">
    <source>
        <dbReference type="ARBA" id="ARBA00022989"/>
    </source>
</evidence>
<dbReference type="InterPro" id="IPR036259">
    <property type="entry name" value="MFS_trans_sf"/>
</dbReference>
<dbReference type="PANTHER" id="PTHR23121">
    <property type="entry name" value="SODIUM-DEPENDENT GLUCOSE TRANSPORTER 1"/>
    <property type="match status" value="1"/>
</dbReference>
<reference evidence="5" key="1">
    <citation type="submission" date="2018-11" db="EMBL/GenBank/DDBJ databases">
        <authorList>
            <person name="Alioto T."/>
            <person name="Alioto T."/>
        </authorList>
    </citation>
    <scope>NUCLEOTIDE SEQUENCE</scope>
</reference>
<dbReference type="Pfam" id="PF07690">
    <property type="entry name" value="MFS_1"/>
    <property type="match status" value="2"/>
</dbReference>
<keyword evidence="3 4" id="KW-0472">Membrane</keyword>
<keyword evidence="2 4" id="KW-1133">Transmembrane helix</keyword>
<gene>
    <name evidence="5" type="ORF">MGAL_10B002574</name>
</gene>
<feature type="transmembrane region" description="Helical" evidence="4">
    <location>
        <begin position="42"/>
        <end position="60"/>
    </location>
</feature>
<feature type="transmembrane region" description="Helical" evidence="4">
    <location>
        <begin position="108"/>
        <end position="125"/>
    </location>
</feature>
<dbReference type="Gene3D" id="1.20.1250.20">
    <property type="entry name" value="MFS general substrate transporter like domains"/>
    <property type="match status" value="2"/>
</dbReference>
<name>A0A8B6HM02_MYTGA</name>
<dbReference type="OrthoDB" id="546893at2759"/>